<proteinExistence type="predicted"/>
<dbReference type="Pfam" id="PF20079">
    <property type="entry name" value="DUF6474"/>
    <property type="match status" value="1"/>
</dbReference>
<evidence type="ECO:0000256" key="1">
    <source>
        <dbReference type="SAM" id="Coils"/>
    </source>
</evidence>
<protein>
    <submittedName>
        <fullName evidence="2">Uncharacterized protein</fullName>
    </submittedName>
</protein>
<evidence type="ECO:0000313" key="3">
    <source>
        <dbReference type="Proteomes" id="UP000596145"/>
    </source>
</evidence>
<feature type="coiled-coil region" evidence="1">
    <location>
        <begin position="154"/>
        <end position="181"/>
    </location>
</feature>
<dbReference type="EMBL" id="CP066007">
    <property type="protein sequence ID" value="QQB46925.1"/>
    <property type="molecule type" value="Genomic_DNA"/>
</dbReference>
<organism evidence="2 3">
    <name type="scientific">Corynebacterium glucuronolyticum</name>
    <dbReference type="NCBI Taxonomy" id="39791"/>
    <lineage>
        <taxon>Bacteria</taxon>
        <taxon>Bacillati</taxon>
        <taxon>Actinomycetota</taxon>
        <taxon>Actinomycetes</taxon>
        <taxon>Mycobacteriales</taxon>
        <taxon>Corynebacteriaceae</taxon>
        <taxon>Corynebacterium</taxon>
    </lineage>
</organism>
<name>A0A7T4EGG6_9CORY</name>
<accession>A0A7T4EGG6</accession>
<gene>
    <name evidence="2" type="ORF">I6I10_03110</name>
</gene>
<sequence length="203" mass="22662">MGLFGAIRKARAKTKAEIKAAEARAKADSKNELKLNKLLMKHEKNLAKHNAKLEKKRFKEDTKLAKQELAKIRAGRFNKDTVNRYAGALRALAPLAIPLIYRAVTQWREQNTNRQASQLGFSGADLASHGGHGAPLKVRIDKLRSVEGLPTGFKKDVDARLDELEQAVDNAEHMTPEQRRATHRSIGNDLDLIASQIDEKLRA</sequence>
<dbReference type="OrthoDB" id="4424402at2"/>
<dbReference type="InterPro" id="IPR045522">
    <property type="entry name" value="DUF6474"/>
</dbReference>
<feature type="coiled-coil region" evidence="1">
    <location>
        <begin position="11"/>
        <end position="59"/>
    </location>
</feature>
<dbReference type="GeneID" id="92761295"/>
<dbReference type="Proteomes" id="UP000596145">
    <property type="component" value="Chromosome"/>
</dbReference>
<keyword evidence="1" id="KW-0175">Coiled coil</keyword>
<dbReference type="AlphaFoldDB" id="A0A7T4EGG6"/>
<dbReference type="RefSeq" id="WP_084036402.1">
    <property type="nucleotide sequence ID" value="NZ_CP066007.1"/>
</dbReference>
<evidence type="ECO:0000313" key="2">
    <source>
        <dbReference type="EMBL" id="QQB46925.1"/>
    </source>
</evidence>
<reference evidence="2 3" key="1">
    <citation type="submission" date="2020-12" db="EMBL/GenBank/DDBJ databases">
        <title>FDA dAtabase for Regulatory Grade micrObial Sequences (FDA-ARGOS): Supporting development and validation of Infectious Disease Dx tests.</title>
        <authorList>
            <person name="Sproer C."/>
            <person name="Gronow S."/>
            <person name="Severitt S."/>
            <person name="Schroder I."/>
            <person name="Tallon L."/>
            <person name="Sadzewicz L."/>
            <person name="Zhao X."/>
            <person name="Boylan J."/>
            <person name="Ott S."/>
            <person name="Bowen H."/>
            <person name="Vavikolanu K."/>
            <person name="Mehta A."/>
            <person name="Aluvathingal J."/>
            <person name="Nadendla S."/>
            <person name="Lowell S."/>
            <person name="Myers T."/>
            <person name="Yan Y."/>
            <person name="Sichtig H."/>
        </authorList>
    </citation>
    <scope>NUCLEOTIDE SEQUENCE [LARGE SCALE GENOMIC DNA]</scope>
    <source>
        <strain evidence="2 3">FDAARGOS_1053</strain>
    </source>
</reference>